<keyword evidence="2" id="KW-0472">Membrane</keyword>
<feature type="region of interest" description="Disordered" evidence="1">
    <location>
        <begin position="78"/>
        <end position="123"/>
    </location>
</feature>
<dbReference type="Proteomes" id="UP000001919">
    <property type="component" value="Chromosome"/>
</dbReference>
<evidence type="ECO:0008006" key="5">
    <source>
        <dbReference type="Google" id="ProtNLM"/>
    </source>
</evidence>
<dbReference type="EMBL" id="CP001643">
    <property type="protein sequence ID" value="ACU86649.1"/>
    <property type="molecule type" value="Genomic_DNA"/>
</dbReference>
<dbReference type="STRING" id="446465.Bfae_28880"/>
<keyword evidence="2" id="KW-1133">Transmembrane helix</keyword>
<reference evidence="3 4" key="1">
    <citation type="journal article" date="2009" name="Stand. Genomic Sci.">
        <title>Complete genome sequence of Brachybacterium faecium type strain (Schefferle 6-10).</title>
        <authorList>
            <person name="Lapidus A."/>
            <person name="Pukall R."/>
            <person name="Labuttii K."/>
            <person name="Copeland A."/>
            <person name="Del Rio T.G."/>
            <person name="Nolan M."/>
            <person name="Chen F."/>
            <person name="Lucas S."/>
            <person name="Tice H."/>
            <person name="Cheng J.F."/>
            <person name="Bruce D."/>
            <person name="Goodwin L."/>
            <person name="Pitluck S."/>
            <person name="Rohde M."/>
            <person name="Goker M."/>
            <person name="Pati A."/>
            <person name="Ivanova N."/>
            <person name="Mavrommatis K."/>
            <person name="Chen A."/>
            <person name="Palaniappan K."/>
            <person name="D'haeseleer P."/>
            <person name="Chain P."/>
            <person name="Bristow J."/>
            <person name="Eisen J.A."/>
            <person name="Markowitz V."/>
            <person name="Hugenholtz P."/>
            <person name="Kyrpides N.C."/>
            <person name="Klenk H.P."/>
        </authorList>
    </citation>
    <scope>NUCLEOTIDE SEQUENCE [LARGE SCALE GENOMIC DNA]</scope>
    <source>
        <strain evidence="4">ATCC 43885 / DSM 4810 / JCM 11609 / LMG 19847 / NBRC 14762 / NCIMB 9860 / 6-10</strain>
    </source>
</reference>
<dbReference type="PATRIC" id="fig|446465.5.peg.2850"/>
<keyword evidence="4" id="KW-1185">Reference proteome</keyword>
<evidence type="ECO:0000313" key="4">
    <source>
        <dbReference type="Proteomes" id="UP000001919"/>
    </source>
</evidence>
<dbReference type="OrthoDB" id="9774900at2"/>
<dbReference type="AlphaFoldDB" id="C7MHY2"/>
<evidence type="ECO:0000256" key="1">
    <source>
        <dbReference type="SAM" id="MobiDB-lite"/>
    </source>
</evidence>
<feature type="region of interest" description="Disordered" evidence="1">
    <location>
        <begin position="1"/>
        <end position="41"/>
    </location>
</feature>
<gene>
    <name evidence="3" type="ordered locus">Bfae_28880</name>
</gene>
<protein>
    <recommendedName>
        <fullName evidence="5">Metalloprotease</fullName>
    </recommendedName>
</protein>
<evidence type="ECO:0000256" key="2">
    <source>
        <dbReference type="SAM" id="Phobius"/>
    </source>
</evidence>
<feature type="compositionally biased region" description="Gly residues" evidence="1">
    <location>
        <begin position="1"/>
        <end position="29"/>
    </location>
</feature>
<accession>C7MHY2</accession>
<dbReference type="HOGENOM" id="CLU_833333_0_0_11"/>
<dbReference type="KEGG" id="bfa:Bfae_28880"/>
<feature type="transmembrane region" description="Helical" evidence="2">
    <location>
        <begin position="47"/>
        <end position="73"/>
    </location>
</feature>
<dbReference type="eggNOG" id="COG2321">
    <property type="taxonomic scope" value="Bacteria"/>
</dbReference>
<evidence type="ECO:0000313" key="3">
    <source>
        <dbReference type="EMBL" id="ACU86649.1"/>
    </source>
</evidence>
<sequence length="375" mass="40168">MSSSGWGGPGNEPQGGPGQQGSGQPGGPYGTPSPGWQSPPPRRGRSWALLAVAFSCVLALLLVVGGGITYLALRQNADESSVATGSPSTSTTEDVSPSDDASPDEEVPPTPEKSETSSFEVVVPYDPPTGTVDELWDVMADNPLSEGSLPALSTCELPATPTEPDDAELQAVLDAASTCLNQVWATASSDRGLPWTSPEIVVYHHPDVPKEATCSDGFAADFPRVCNLDSTIYWPDGYGTGRDLEDAADVPAAYLWDLSYLYMNTVTWNSSLAVYYGTMSTQLEETDDERHDEAWRRYNLQNQCLASAASMQVPSAAEPSKQLRDILTSPDTWEAGQPPKTITPENRALWIQRGFEADGDLSACNTWTADLEQVT</sequence>
<keyword evidence="2" id="KW-0812">Transmembrane</keyword>
<feature type="compositionally biased region" description="Polar residues" evidence="1">
    <location>
        <begin position="78"/>
        <end position="95"/>
    </location>
</feature>
<proteinExistence type="predicted"/>
<organism evidence="3 4">
    <name type="scientific">Brachybacterium faecium (strain ATCC 43885 / DSM 4810 / JCM 11609 / LMG 19847 / NBRC 14762 / NCIMB 9860 / 6-10)</name>
    <dbReference type="NCBI Taxonomy" id="446465"/>
    <lineage>
        <taxon>Bacteria</taxon>
        <taxon>Bacillati</taxon>
        <taxon>Actinomycetota</taxon>
        <taxon>Actinomycetes</taxon>
        <taxon>Micrococcales</taxon>
        <taxon>Dermabacteraceae</taxon>
        <taxon>Brachybacterium</taxon>
    </lineage>
</organism>
<name>C7MHY2_BRAFD</name>